<evidence type="ECO:0000313" key="1">
    <source>
        <dbReference type="EMBL" id="MBP2235683.1"/>
    </source>
</evidence>
<gene>
    <name evidence="1" type="ORF">J2Z31_002175</name>
</gene>
<protein>
    <submittedName>
        <fullName evidence="1">Uncharacterized protein</fullName>
    </submittedName>
</protein>
<name>A0ABS4QYH5_9HYPH</name>
<dbReference type="EMBL" id="JAGILA010000002">
    <property type="protein sequence ID" value="MBP2235683.1"/>
    <property type="molecule type" value="Genomic_DNA"/>
</dbReference>
<keyword evidence="2" id="KW-1185">Reference proteome</keyword>
<dbReference type="Proteomes" id="UP000730739">
    <property type="component" value="Unassembled WGS sequence"/>
</dbReference>
<evidence type="ECO:0000313" key="2">
    <source>
        <dbReference type="Proteomes" id="UP000730739"/>
    </source>
</evidence>
<reference evidence="1 2" key="1">
    <citation type="submission" date="2021-03" db="EMBL/GenBank/DDBJ databases">
        <title>Genomic Encyclopedia of Type Strains, Phase IV (KMG-IV): sequencing the most valuable type-strain genomes for metagenomic binning, comparative biology and taxonomic classification.</title>
        <authorList>
            <person name="Goeker M."/>
        </authorList>
    </citation>
    <scope>NUCLEOTIDE SEQUENCE [LARGE SCALE GENOMIC DNA]</scope>
    <source>
        <strain evidence="1 2">DSM 13372</strain>
    </source>
</reference>
<proteinExistence type="predicted"/>
<comment type="caution">
    <text evidence="1">The sequence shown here is derived from an EMBL/GenBank/DDBJ whole genome shotgun (WGS) entry which is preliminary data.</text>
</comment>
<accession>A0ABS4QYH5</accession>
<organism evidence="1 2">
    <name type="scientific">Sinorhizobium kostiense</name>
    <dbReference type="NCBI Taxonomy" id="76747"/>
    <lineage>
        <taxon>Bacteria</taxon>
        <taxon>Pseudomonadati</taxon>
        <taxon>Pseudomonadota</taxon>
        <taxon>Alphaproteobacteria</taxon>
        <taxon>Hyphomicrobiales</taxon>
        <taxon>Rhizobiaceae</taxon>
        <taxon>Sinorhizobium/Ensifer group</taxon>
        <taxon>Sinorhizobium</taxon>
    </lineage>
</organism>
<sequence length="38" mass="3756">MLDTAEQDVITALASGGEPSAPAVSQEEAVAINGKMPG</sequence>